<evidence type="ECO:0008006" key="4">
    <source>
        <dbReference type="Google" id="ProtNLM"/>
    </source>
</evidence>
<sequence length="110" mass="13110">MCYYEQTRWTCGYWKWGNCRQQCNKEGRTGETCGLKLVYATVDRSEPCKLCEQIETKNRRLDKLRRDVQRWQLEGNKPATIEKTQRDMAEIQERVGQLYQEHIGRQSSTS</sequence>
<reference evidence="2 3" key="1">
    <citation type="submission" date="2024-01" db="EMBL/GenBank/DDBJ databases">
        <authorList>
            <person name="Allen C."/>
            <person name="Tagirdzhanova G."/>
        </authorList>
    </citation>
    <scope>NUCLEOTIDE SEQUENCE [LARGE SCALE GENOMIC DNA]</scope>
    <source>
        <strain evidence="2 3">CBS 119000</strain>
    </source>
</reference>
<proteinExistence type="predicted"/>
<accession>A0ABP0D9Q4</accession>
<keyword evidence="3" id="KW-1185">Reference proteome</keyword>
<evidence type="ECO:0000313" key="2">
    <source>
        <dbReference type="EMBL" id="CAK7263935.1"/>
    </source>
</evidence>
<protein>
    <recommendedName>
        <fullName evidence="4">ShKT domain-containing protein</fullName>
    </recommendedName>
</protein>
<organism evidence="2 3">
    <name type="scientific">Sporothrix epigloea</name>
    <dbReference type="NCBI Taxonomy" id="1892477"/>
    <lineage>
        <taxon>Eukaryota</taxon>
        <taxon>Fungi</taxon>
        <taxon>Dikarya</taxon>
        <taxon>Ascomycota</taxon>
        <taxon>Pezizomycotina</taxon>
        <taxon>Sordariomycetes</taxon>
        <taxon>Sordariomycetidae</taxon>
        <taxon>Ophiostomatales</taxon>
        <taxon>Ophiostomataceae</taxon>
        <taxon>Sporothrix</taxon>
    </lineage>
</organism>
<evidence type="ECO:0000313" key="3">
    <source>
        <dbReference type="Proteomes" id="UP001642502"/>
    </source>
</evidence>
<dbReference type="Proteomes" id="UP001642502">
    <property type="component" value="Unassembled WGS sequence"/>
</dbReference>
<name>A0ABP0D9Q4_9PEZI</name>
<feature type="coiled-coil region" evidence="1">
    <location>
        <begin position="54"/>
        <end position="101"/>
    </location>
</feature>
<dbReference type="EMBL" id="CAWUON010000005">
    <property type="protein sequence ID" value="CAK7263935.1"/>
    <property type="molecule type" value="Genomic_DNA"/>
</dbReference>
<keyword evidence="1" id="KW-0175">Coiled coil</keyword>
<evidence type="ECO:0000256" key="1">
    <source>
        <dbReference type="SAM" id="Coils"/>
    </source>
</evidence>
<comment type="caution">
    <text evidence="2">The sequence shown here is derived from an EMBL/GenBank/DDBJ whole genome shotgun (WGS) entry which is preliminary data.</text>
</comment>
<gene>
    <name evidence="2" type="ORF">SEPCBS119000_000733</name>
</gene>